<proteinExistence type="inferred from homology"/>
<dbReference type="GeneTree" id="ENSGT00390000007838"/>
<evidence type="ECO:0000256" key="4">
    <source>
        <dbReference type="ARBA" id="ARBA00023242"/>
    </source>
</evidence>
<dbReference type="EMBL" id="ADFV01071650">
    <property type="status" value="NOT_ANNOTATED_CDS"/>
    <property type="molecule type" value="Genomic_DNA"/>
</dbReference>
<dbReference type="SUPFAM" id="SSF158573">
    <property type="entry name" value="GINS helical bundle-like"/>
    <property type="match status" value="1"/>
</dbReference>
<dbReference type="InterPro" id="IPR021151">
    <property type="entry name" value="GINS_A"/>
</dbReference>
<dbReference type="OMA" id="XEIRTIL"/>
<dbReference type="PANTHER" id="PTHR12772:SF0">
    <property type="entry name" value="DNA REPLICATION COMPLEX GINS PROTEIN PSF2"/>
    <property type="match status" value="1"/>
</dbReference>
<comment type="similarity">
    <text evidence="2">Belongs to the GINS2/PSF2 family.</text>
</comment>
<organism evidence="7 8">
    <name type="scientific">Nomascus leucogenys</name>
    <name type="common">Northern white-cheeked gibbon</name>
    <name type="synonym">Hylobates leucogenys</name>
    <dbReference type="NCBI Taxonomy" id="61853"/>
    <lineage>
        <taxon>Eukaryota</taxon>
        <taxon>Metazoa</taxon>
        <taxon>Chordata</taxon>
        <taxon>Craniata</taxon>
        <taxon>Vertebrata</taxon>
        <taxon>Euteleostomi</taxon>
        <taxon>Mammalia</taxon>
        <taxon>Eutheria</taxon>
        <taxon>Euarchontoglires</taxon>
        <taxon>Primates</taxon>
        <taxon>Haplorrhini</taxon>
        <taxon>Catarrhini</taxon>
        <taxon>Hylobatidae</taxon>
        <taxon>Nomascus</taxon>
    </lineage>
</organism>
<accession>A0A2I3GLI8</accession>
<evidence type="ECO:0000256" key="5">
    <source>
        <dbReference type="ARBA" id="ARBA00030871"/>
    </source>
</evidence>
<keyword evidence="4" id="KW-0539">Nucleus</keyword>
<dbReference type="InParanoid" id="A0A2I3GLI8"/>
<name>A0A2I3GLI8_NOMLE</name>
<dbReference type="InterPro" id="IPR036224">
    <property type="entry name" value="GINS_bundle-like_dom_sf"/>
</dbReference>
<reference evidence="7 8" key="1">
    <citation type="submission" date="2012-10" db="EMBL/GenBank/DDBJ databases">
        <authorList>
            <consortium name="Gibbon Genome Sequencing Consortium"/>
        </authorList>
    </citation>
    <scope>NUCLEOTIDE SEQUENCE [LARGE SCALE GENOMIC DNA]</scope>
</reference>
<evidence type="ECO:0000313" key="7">
    <source>
        <dbReference type="Ensembl" id="ENSNLEP00000032171.1"/>
    </source>
</evidence>
<dbReference type="Ensembl" id="ENSNLET00000052120.1">
    <property type="protein sequence ID" value="ENSNLEP00000032171.1"/>
    <property type="gene ID" value="ENSNLEG00000032939.1"/>
</dbReference>
<dbReference type="GO" id="GO:0000727">
    <property type="term" value="P:double-strand break repair via break-induced replication"/>
    <property type="evidence" value="ECO:0007669"/>
    <property type="project" value="TreeGrafter"/>
</dbReference>
<dbReference type="Gene3D" id="1.20.58.1020">
    <property type="match status" value="1"/>
</dbReference>
<evidence type="ECO:0000313" key="8">
    <source>
        <dbReference type="Proteomes" id="UP000001073"/>
    </source>
</evidence>
<dbReference type="Pfam" id="PF05916">
    <property type="entry name" value="Sld5"/>
    <property type="match status" value="1"/>
</dbReference>
<dbReference type="PANTHER" id="PTHR12772">
    <property type="entry name" value="DNA REPLICATION COMPLEX GINS PROTEIN PSF2"/>
    <property type="match status" value="1"/>
</dbReference>
<dbReference type="InterPro" id="IPR007257">
    <property type="entry name" value="GINS_Psf2"/>
</dbReference>
<dbReference type="GO" id="GO:0000811">
    <property type="term" value="C:GINS complex"/>
    <property type="evidence" value="ECO:0007669"/>
    <property type="project" value="TreeGrafter"/>
</dbReference>
<dbReference type="GO" id="GO:0006260">
    <property type="term" value="P:DNA replication"/>
    <property type="evidence" value="ECO:0007669"/>
    <property type="project" value="UniProtKB-KW"/>
</dbReference>
<comment type="subcellular location">
    <subcellularLocation>
        <location evidence="1">Nucleus</location>
    </subcellularLocation>
</comment>
<dbReference type="STRING" id="61853.ENSNLEP00000032171"/>
<keyword evidence="3" id="KW-0235">DNA replication</keyword>
<sequence length="146" mass="17021">GRVEFLAEKELGFLCCPGWIAVVIHRCDHKKLEKMRDHERKEETFTPMPSPYYMELTKLLLNHASDNIPKADEIRTLVKDMWDTRIAKLRVSADSFVRQQEAHAKLDNLTLMEINTSGTFLTEALNHMYKLRTNLQPLESTQSQDF</sequence>
<evidence type="ECO:0000259" key="6">
    <source>
        <dbReference type="Pfam" id="PF05916"/>
    </source>
</evidence>
<reference evidence="7" key="3">
    <citation type="submission" date="2025-09" db="UniProtKB">
        <authorList>
            <consortium name="Ensembl"/>
        </authorList>
    </citation>
    <scope>IDENTIFICATION</scope>
</reference>
<reference evidence="7" key="2">
    <citation type="submission" date="2025-08" db="UniProtKB">
        <authorList>
            <consortium name="Ensembl"/>
        </authorList>
    </citation>
    <scope>IDENTIFICATION</scope>
</reference>
<evidence type="ECO:0000256" key="2">
    <source>
        <dbReference type="ARBA" id="ARBA00010565"/>
    </source>
</evidence>
<evidence type="ECO:0000256" key="1">
    <source>
        <dbReference type="ARBA" id="ARBA00004123"/>
    </source>
</evidence>
<evidence type="ECO:0000256" key="3">
    <source>
        <dbReference type="ARBA" id="ARBA00022705"/>
    </source>
</evidence>
<dbReference type="AlphaFoldDB" id="A0A2I3GLI8"/>
<feature type="domain" description="GINS subunit" evidence="6">
    <location>
        <begin position="30"/>
        <end position="130"/>
    </location>
</feature>
<dbReference type="Proteomes" id="UP000001073">
    <property type="component" value="Chromosome 2"/>
</dbReference>
<dbReference type="CDD" id="cd11712">
    <property type="entry name" value="GINS_A_psf2"/>
    <property type="match status" value="1"/>
</dbReference>
<dbReference type="FunFam" id="1.20.58.1020:FF:000001">
    <property type="entry name" value="DNA replication complex GINS protein PSF2"/>
    <property type="match status" value="1"/>
</dbReference>
<keyword evidence="8" id="KW-1185">Reference proteome</keyword>
<dbReference type="EMBL" id="ADFV01071649">
    <property type="status" value="NOT_ANNOTATED_CDS"/>
    <property type="molecule type" value="Genomic_DNA"/>
</dbReference>
<protein>
    <recommendedName>
        <fullName evidence="5">GINS complex subunit 2</fullName>
    </recommendedName>
</protein>